<proteinExistence type="predicted"/>
<organism evidence="2 3">
    <name type="scientific">Rhizobium gallicum</name>
    <dbReference type="NCBI Taxonomy" id="56730"/>
    <lineage>
        <taxon>Bacteria</taxon>
        <taxon>Pseudomonadati</taxon>
        <taxon>Pseudomonadota</taxon>
        <taxon>Alphaproteobacteria</taxon>
        <taxon>Hyphomicrobiales</taxon>
        <taxon>Rhizobiaceae</taxon>
        <taxon>Rhizobium/Agrobacterium group</taxon>
        <taxon>Rhizobium</taxon>
    </lineage>
</organism>
<feature type="region of interest" description="Disordered" evidence="1">
    <location>
        <begin position="1"/>
        <end position="30"/>
    </location>
</feature>
<evidence type="ECO:0000313" key="3">
    <source>
        <dbReference type="Proteomes" id="UP000184749"/>
    </source>
</evidence>
<reference evidence="2 3" key="1">
    <citation type="submission" date="2016-09" db="EMBL/GenBank/DDBJ databases">
        <title>The complete genome sequences of Rhizobium gallicum, symbiovars gallicum and phaseoli, symbionts associated to common bean (Phaseolus vulgaris).</title>
        <authorList>
            <person name="Bustos P."/>
            <person name="Santamaria R.I."/>
            <person name="Perez-Carrascal O.M."/>
            <person name="Juarez S."/>
            <person name="Lozano L."/>
            <person name="Martinez-Flores I."/>
            <person name="Martinez-Romero E."/>
            <person name="Cevallos M."/>
            <person name="Romero D."/>
            <person name="Davila G."/>
            <person name="Gonzalez V."/>
        </authorList>
    </citation>
    <scope>NUCLEOTIDE SEQUENCE [LARGE SCALE GENOMIC DNA]</scope>
    <source>
        <strain evidence="2 3">IE4872</strain>
        <plasmid evidence="3">prgalie4872d</plasmid>
    </source>
</reference>
<dbReference type="Proteomes" id="UP000184749">
    <property type="component" value="Plasmid pRgalIE4872d"/>
</dbReference>
<geneLocation type="plasmid" evidence="3">
    <name>prgalie4872d</name>
</geneLocation>
<gene>
    <name evidence="2" type="ORF">IE4872_PD02204</name>
</gene>
<accession>A0A1L5NXW3</accession>
<protein>
    <submittedName>
        <fullName evidence="2">Uncharacterized protein</fullName>
    </submittedName>
</protein>
<evidence type="ECO:0000313" key="2">
    <source>
        <dbReference type="EMBL" id="APO72715.1"/>
    </source>
</evidence>
<name>A0A1L5NXW3_9HYPH</name>
<feature type="compositionally biased region" description="Basic and acidic residues" evidence="1">
    <location>
        <begin position="7"/>
        <end position="17"/>
    </location>
</feature>
<dbReference type="AlphaFoldDB" id="A0A1L5NXW3"/>
<feature type="compositionally biased region" description="Basic residues" evidence="1">
    <location>
        <begin position="18"/>
        <end position="28"/>
    </location>
</feature>
<sequence length="115" mass="13398">MDSNDQIGKDRGQDRVRPRSNRCARSRGKSYAAKRLSISFSDVGPARRQLIQLNTTSMSQEEMLFATRDRISETVAMFYNADGARWFMRRMGTHFLPPERSRRRRDSMVWVPAVL</sequence>
<evidence type="ECO:0000256" key="1">
    <source>
        <dbReference type="SAM" id="MobiDB-lite"/>
    </source>
</evidence>
<dbReference type="EMBL" id="CP017105">
    <property type="protein sequence ID" value="APO72715.1"/>
    <property type="molecule type" value="Genomic_DNA"/>
</dbReference>
<keyword evidence="2" id="KW-0614">Plasmid</keyword>